<dbReference type="RefSeq" id="WP_120060147.1">
    <property type="nucleotide sequence ID" value="NZ_QYRP01000002.1"/>
</dbReference>
<evidence type="ECO:0000256" key="1">
    <source>
        <dbReference type="SAM" id="SignalP"/>
    </source>
</evidence>
<evidence type="ECO:0008006" key="4">
    <source>
        <dbReference type="Google" id="ProtNLM"/>
    </source>
</evidence>
<comment type="caution">
    <text evidence="2">The sequence shown here is derived from an EMBL/GenBank/DDBJ whole genome shotgun (WGS) entry which is preliminary data.</text>
</comment>
<proteinExistence type="predicted"/>
<reference evidence="3" key="1">
    <citation type="submission" date="2018-09" db="EMBL/GenBank/DDBJ databases">
        <authorList>
            <person name="Zhu H."/>
        </authorList>
    </citation>
    <scope>NUCLEOTIDE SEQUENCE [LARGE SCALE GENOMIC DNA]</scope>
    <source>
        <strain evidence="3">K1W22B-1</strain>
    </source>
</reference>
<accession>A0A3A5H871</accession>
<name>A0A3A5H871_9ACTN</name>
<evidence type="ECO:0000313" key="3">
    <source>
        <dbReference type="Proteomes" id="UP000276542"/>
    </source>
</evidence>
<sequence>MKVSKRFALAVVGLSAAGTLFGAGVATADPSAPPANAYERPLQGVGSDTTDLLMNGLAEAVVGDHDGNPATPDQKLIASWDAKSALGFKSRAVGCDYTGNPTPDSAYVVGTRPNGSGNGQKALRDAFTPATAVENCLDFSRSSSNPSAGNLGGVEVQAVQLATDSLGFAVNRATSIPRQLSRQNLYDIYHCTFGGFTGATPARKALIPQAGSGTRSSWLGMVGLTEADLAVTGALPCVSDQVDGSARGGGSPLQEHDLRFLKTNQIAPVSVAQWISQMGGSAPSDQRGPSMLGSIIQTNGIVAHPMELSASFGPAETITQGAASKLTRTVYNAVPTKRGDAAHTAVNNPLATLVFVDTDPGAANTSLICQRADVIKKFGFAPISTCGTGSIINPQ</sequence>
<dbReference type="AlphaFoldDB" id="A0A3A5H871"/>
<gene>
    <name evidence="2" type="ORF">D4739_08210</name>
</gene>
<evidence type="ECO:0000313" key="2">
    <source>
        <dbReference type="EMBL" id="RJS46191.1"/>
    </source>
</evidence>
<feature type="chain" id="PRO_5017417538" description="PBP domain-containing protein" evidence="1">
    <location>
        <begin position="29"/>
        <end position="395"/>
    </location>
</feature>
<keyword evidence="1" id="KW-0732">Signal</keyword>
<dbReference type="EMBL" id="QYRP01000002">
    <property type="protein sequence ID" value="RJS46191.1"/>
    <property type="molecule type" value="Genomic_DNA"/>
</dbReference>
<protein>
    <recommendedName>
        <fullName evidence="4">PBP domain-containing protein</fullName>
    </recommendedName>
</protein>
<feature type="signal peptide" evidence="1">
    <location>
        <begin position="1"/>
        <end position="28"/>
    </location>
</feature>
<keyword evidence="3" id="KW-1185">Reference proteome</keyword>
<dbReference type="Proteomes" id="UP000276542">
    <property type="component" value="Unassembled WGS sequence"/>
</dbReference>
<organism evidence="2 3">
    <name type="scientific">Nocardioides cavernaquae</name>
    <dbReference type="NCBI Taxonomy" id="2321396"/>
    <lineage>
        <taxon>Bacteria</taxon>
        <taxon>Bacillati</taxon>
        <taxon>Actinomycetota</taxon>
        <taxon>Actinomycetes</taxon>
        <taxon>Propionibacteriales</taxon>
        <taxon>Nocardioidaceae</taxon>
        <taxon>Nocardioides</taxon>
    </lineage>
</organism>
<dbReference type="OrthoDB" id="3636760at2"/>